<evidence type="ECO:0000256" key="3">
    <source>
        <dbReference type="ARBA" id="ARBA00022723"/>
    </source>
</evidence>
<reference evidence="7 8" key="1">
    <citation type="submission" date="2017-03" db="EMBL/GenBank/DDBJ databases">
        <authorList>
            <person name="Afonso C.L."/>
            <person name="Miller P.J."/>
            <person name="Scott M.A."/>
            <person name="Spackman E."/>
            <person name="Goraichik I."/>
            <person name="Dimitrov K.M."/>
            <person name="Suarez D.L."/>
            <person name="Swayne D.E."/>
        </authorList>
    </citation>
    <scope>NUCLEOTIDE SEQUENCE [LARGE SCALE GENOMIC DNA]</scope>
    <source>
        <strain evidence="7">PRJEB14757</strain>
    </source>
</reference>
<dbReference type="AlphaFoldDB" id="A0A1W1HE10"/>
<evidence type="ECO:0000256" key="4">
    <source>
        <dbReference type="ARBA" id="ARBA00023004"/>
    </source>
</evidence>
<dbReference type="InterPro" id="IPR007197">
    <property type="entry name" value="rSAM"/>
</dbReference>
<dbReference type="STRING" id="1246637.MTBBW1_2380058"/>
<keyword evidence="2" id="KW-0949">S-adenosyl-L-methionine</keyword>
<dbReference type="Gene3D" id="3.20.20.70">
    <property type="entry name" value="Aldolase class I"/>
    <property type="match status" value="1"/>
</dbReference>
<dbReference type="CDD" id="cd01335">
    <property type="entry name" value="Radical_SAM"/>
    <property type="match status" value="1"/>
</dbReference>
<evidence type="ECO:0000256" key="1">
    <source>
        <dbReference type="ARBA" id="ARBA00001966"/>
    </source>
</evidence>
<dbReference type="GO" id="GO:0046872">
    <property type="term" value="F:metal ion binding"/>
    <property type="evidence" value="ECO:0007669"/>
    <property type="project" value="UniProtKB-KW"/>
</dbReference>
<dbReference type="RefSeq" id="WP_222424169.1">
    <property type="nucleotide sequence ID" value="NZ_LT828564.1"/>
</dbReference>
<sequence>MTNNMTKPSCPTQAHPDYGSQTQFYGKKSITTRGVIWLGQTCNLRCHFCYFQNRIKDKNHPDHPFMSLEKAKRICTTLRQFYHNDAVDIQGGEPTIFPEINKLVAHCADIGLKPTLITNAMILDNLEKCKALKHSGINDLLISVHGLYDAYDAMCGVKGAHKRQMKALQNLINQNIPFRFNCVLAKSALPHLEGVAKLAIETGARVVNFIAFNPFEDQQNNQRSLSDVPSYSEVSPPLVSAMNILEDAGIECNVRYYPLCMVPEQYRKNLYNFQQLPYDSHEWDYASWSWSAEPSQRRRDGELTKPFRLREANMRSSIFSSSSEWPDYLTDQNISREDEYRHSAIIRARQHCSYQYAPGCDQCSLKQICDGFHGDYASFWGAGEAKPVELQNEIRSPVFYIRKQHKDNSF</sequence>
<comment type="cofactor">
    <cofactor evidence="1">
        <name>[4Fe-4S] cluster</name>
        <dbReference type="ChEBI" id="CHEBI:49883"/>
    </cofactor>
</comment>
<proteinExistence type="predicted"/>
<dbReference type="PROSITE" id="PS51918">
    <property type="entry name" value="RADICAL_SAM"/>
    <property type="match status" value="1"/>
</dbReference>
<evidence type="ECO:0000313" key="8">
    <source>
        <dbReference type="Proteomes" id="UP000191931"/>
    </source>
</evidence>
<evidence type="ECO:0000259" key="6">
    <source>
        <dbReference type="PROSITE" id="PS51918"/>
    </source>
</evidence>
<evidence type="ECO:0000256" key="2">
    <source>
        <dbReference type="ARBA" id="ARBA00022691"/>
    </source>
</evidence>
<dbReference type="Proteomes" id="UP000191931">
    <property type="component" value="Unassembled WGS sequence"/>
</dbReference>
<keyword evidence="5" id="KW-0411">Iron-sulfur</keyword>
<accession>A0A1W1HE10</accession>
<keyword evidence="4" id="KW-0408">Iron</keyword>
<dbReference type="Pfam" id="PF04055">
    <property type="entry name" value="Radical_SAM"/>
    <property type="match status" value="1"/>
</dbReference>
<dbReference type="PANTHER" id="PTHR11228">
    <property type="entry name" value="RADICAL SAM DOMAIN PROTEIN"/>
    <property type="match status" value="1"/>
</dbReference>
<dbReference type="InterPro" id="IPR050377">
    <property type="entry name" value="Radical_SAM_PqqE_MftC-like"/>
</dbReference>
<protein>
    <submittedName>
        <fullName evidence="7">Radical SAM domain protein</fullName>
    </submittedName>
</protein>
<evidence type="ECO:0000256" key="5">
    <source>
        <dbReference type="ARBA" id="ARBA00023014"/>
    </source>
</evidence>
<dbReference type="EMBL" id="FWEV01000155">
    <property type="protein sequence ID" value="SLM30734.1"/>
    <property type="molecule type" value="Genomic_DNA"/>
</dbReference>
<dbReference type="InterPro" id="IPR058240">
    <property type="entry name" value="rSAM_sf"/>
</dbReference>
<dbReference type="GO" id="GO:0051536">
    <property type="term" value="F:iron-sulfur cluster binding"/>
    <property type="evidence" value="ECO:0007669"/>
    <property type="project" value="UniProtKB-KW"/>
</dbReference>
<dbReference type="GO" id="GO:0003824">
    <property type="term" value="F:catalytic activity"/>
    <property type="evidence" value="ECO:0007669"/>
    <property type="project" value="InterPro"/>
</dbReference>
<gene>
    <name evidence="7" type="ORF">MTBBW1_2380058</name>
</gene>
<organism evidence="7 8">
    <name type="scientific">Desulfamplus magnetovallimortis</name>
    <dbReference type="NCBI Taxonomy" id="1246637"/>
    <lineage>
        <taxon>Bacteria</taxon>
        <taxon>Pseudomonadati</taxon>
        <taxon>Thermodesulfobacteriota</taxon>
        <taxon>Desulfobacteria</taxon>
        <taxon>Desulfobacterales</taxon>
        <taxon>Desulfobacteraceae</taxon>
        <taxon>Desulfamplus</taxon>
    </lineage>
</organism>
<dbReference type="SUPFAM" id="SSF102114">
    <property type="entry name" value="Radical SAM enzymes"/>
    <property type="match status" value="1"/>
</dbReference>
<feature type="domain" description="Radical SAM core" evidence="6">
    <location>
        <begin position="24"/>
        <end position="251"/>
    </location>
</feature>
<dbReference type="SFLD" id="SFLDS00029">
    <property type="entry name" value="Radical_SAM"/>
    <property type="match status" value="1"/>
</dbReference>
<keyword evidence="8" id="KW-1185">Reference proteome</keyword>
<evidence type="ECO:0000313" key="7">
    <source>
        <dbReference type="EMBL" id="SLM30734.1"/>
    </source>
</evidence>
<keyword evidence="3" id="KW-0479">Metal-binding</keyword>
<dbReference type="SFLD" id="SFLDG01067">
    <property type="entry name" value="SPASM/twitch_domain_containing"/>
    <property type="match status" value="1"/>
</dbReference>
<name>A0A1W1HE10_9BACT</name>
<dbReference type="InterPro" id="IPR013785">
    <property type="entry name" value="Aldolase_TIM"/>
</dbReference>
<dbReference type="PANTHER" id="PTHR11228:SF7">
    <property type="entry name" value="PQQA PEPTIDE CYCLASE"/>
    <property type="match status" value="1"/>
</dbReference>